<accession>A0AA39NWK6</accession>
<organism evidence="1 2">
    <name type="scientific">Armillaria novae-zelandiae</name>
    <dbReference type="NCBI Taxonomy" id="153914"/>
    <lineage>
        <taxon>Eukaryota</taxon>
        <taxon>Fungi</taxon>
        <taxon>Dikarya</taxon>
        <taxon>Basidiomycota</taxon>
        <taxon>Agaricomycotina</taxon>
        <taxon>Agaricomycetes</taxon>
        <taxon>Agaricomycetidae</taxon>
        <taxon>Agaricales</taxon>
        <taxon>Marasmiineae</taxon>
        <taxon>Physalacriaceae</taxon>
        <taxon>Armillaria</taxon>
    </lineage>
</organism>
<protein>
    <submittedName>
        <fullName evidence="1">Uncharacterized protein</fullName>
    </submittedName>
</protein>
<proteinExistence type="predicted"/>
<comment type="caution">
    <text evidence="1">The sequence shown here is derived from an EMBL/GenBank/DDBJ whole genome shotgun (WGS) entry which is preliminary data.</text>
</comment>
<gene>
    <name evidence="1" type="ORF">IW261DRAFT_730529</name>
</gene>
<evidence type="ECO:0000313" key="2">
    <source>
        <dbReference type="Proteomes" id="UP001175227"/>
    </source>
</evidence>
<evidence type="ECO:0000313" key="1">
    <source>
        <dbReference type="EMBL" id="KAK0472748.1"/>
    </source>
</evidence>
<sequence>MSGTRSKTNSTLIEARKAKLDRFYEDSPRIDDQTKMNNRSLLGIIHLFLDDTANEVTEDPKFAPFLQFIKRILVHLLSSSDQPLAGTTAIFATLAQDLATLTEAGRRAWRVSHPHSRPGDSMVPYIVSYIRHSPPAIVLVDTEDHEEPRRATKAYSWGFVRKGADENNEMLFSRRLVTAYIELAEKVKADNPLSDPACPSDQLVIIQSVIMVAFLHELTHTITKSLFNGLITSVMRGQRGEAGEDLEQILFGGLMCVEWLRRDFDNRDLRMKRIQKLYIMHVVPSQWQDQESNPSNPGQMPAGGTCFYELEIEGLRNDVADCNAGPADGSHTYACCAA</sequence>
<keyword evidence="2" id="KW-1185">Reference proteome</keyword>
<dbReference type="Proteomes" id="UP001175227">
    <property type="component" value="Unassembled WGS sequence"/>
</dbReference>
<dbReference type="EMBL" id="JAUEPR010000038">
    <property type="protein sequence ID" value="KAK0472748.1"/>
    <property type="molecule type" value="Genomic_DNA"/>
</dbReference>
<reference evidence="1" key="1">
    <citation type="submission" date="2023-06" db="EMBL/GenBank/DDBJ databases">
        <authorList>
            <consortium name="Lawrence Berkeley National Laboratory"/>
            <person name="Ahrendt S."/>
            <person name="Sahu N."/>
            <person name="Indic B."/>
            <person name="Wong-Bajracharya J."/>
            <person name="Merenyi Z."/>
            <person name="Ke H.-M."/>
            <person name="Monk M."/>
            <person name="Kocsube S."/>
            <person name="Drula E."/>
            <person name="Lipzen A."/>
            <person name="Balint B."/>
            <person name="Henrissat B."/>
            <person name="Andreopoulos B."/>
            <person name="Martin F.M."/>
            <person name="Harder C.B."/>
            <person name="Rigling D."/>
            <person name="Ford K.L."/>
            <person name="Foster G.D."/>
            <person name="Pangilinan J."/>
            <person name="Papanicolaou A."/>
            <person name="Barry K."/>
            <person name="LaButti K."/>
            <person name="Viragh M."/>
            <person name="Koriabine M."/>
            <person name="Yan M."/>
            <person name="Riley R."/>
            <person name="Champramary S."/>
            <person name="Plett K.L."/>
            <person name="Tsai I.J."/>
            <person name="Slot J."/>
            <person name="Sipos G."/>
            <person name="Plett J."/>
            <person name="Nagy L.G."/>
            <person name="Grigoriev I.V."/>
        </authorList>
    </citation>
    <scope>NUCLEOTIDE SEQUENCE</scope>
    <source>
        <strain evidence="1">ICMP 16352</strain>
    </source>
</reference>
<name>A0AA39NWK6_9AGAR</name>
<dbReference type="AlphaFoldDB" id="A0AA39NWK6"/>